<dbReference type="Gene3D" id="3.40.50.720">
    <property type="entry name" value="NAD(P)-binding Rossmann-like Domain"/>
    <property type="match status" value="1"/>
</dbReference>
<reference evidence="3" key="1">
    <citation type="journal article" date="2020" name="Stud. Mycol.">
        <title>101 Dothideomycetes genomes: a test case for predicting lifestyles and emergence of pathogens.</title>
        <authorList>
            <person name="Haridas S."/>
            <person name="Albert R."/>
            <person name="Binder M."/>
            <person name="Bloem J."/>
            <person name="Labutti K."/>
            <person name="Salamov A."/>
            <person name="Andreopoulos B."/>
            <person name="Baker S."/>
            <person name="Barry K."/>
            <person name="Bills G."/>
            <person name="Bluhm B."/>
            <person name="Cannon C."/>
            <person name="Castanera R."/>
            <person name="Culley D."/>
            <person name="Daum C."/>
            <person name="Ezra D."/>
            <person name="Gonzalez J."/>
            <person name="Henrissat B."/>
            <person name="Kuo A."/>
            <person name="Liang C."/>
            <person name="Lipzen A."/>
            <person name="Lutzoni F."/>
            <person name="Magnuson J."/>
            <person name="Mondo S."/>
            <person name="Nolan M."/>
            <person name="Ohm R."/>
            <person name="Pangilinan J."/>
            <person name="Park H.-J."/>
            <person name="Ramirez L."/>
            <person name="Alfaro M."/>
            <person name="Sun H."/>
            <person name="Tritt A."/>
            <person name="Yoshinaga Y."/>
            <person name="Zwiers L.-H."/>
            <person name="Turgeon B."/>
            <person name="Goodwin S."/>
            <person name="Spatafora J."/>
            <person name="Crous P."/>
            <person name="Grigoriev I."/>
        </authorList>
    </citation>
    <scope>NUCLEOTIDE SEQUENCE</scope>
    <source>
        <strain evidence="3">HMLAC05119</strain>
    </source>
</reference>
<dbReference type="OrthoDB" id="191139at2759"/>
<dbReference type="AlphaFoldDB" id="A0A6A5QSE6"/>
<gene>
    <name evidence="3" type="ORF">BDU57DRAFT_586239</name>
</gene>
<dbReference type="SUPFAM" id="SSF51735">
    <property type="entry name" value="NAD(P)-binding Rossmann-fold domains"/>
    <property type="match status" value="1"/>
</dbReference>
<keyword evidence="2" id="KW-0560">Oxidoreductase</keyword>
<dbReference type="PANTHER" id="PTHR24320">
    <property type="entry name" value="RETINOL DEHYDROGENASE"/>
    <property type="match status" value="1"/>
</dbReference>
<dbReference type="InterPro" id="IPR002347">
    <property type="entry name" value="SDR_fam"/>
</dbReference>
<evidence type="ECO:0000256" key="2">
    <source>
        <dbReference type="ARBA" id="ARBA00023002"/>
    </source>
</evidence>
<comment type="similarity">
    <text evidence="1">Belongs to the short-chain dehydrogenases/reductases (SDR) family.</text>
</comment>
<protein>
    <submittedName>
        <fullName evidence="3">Retinol dehydrogenase 14</fullName>
    </submittedName>
</protein>
<accession>A0A6A5QSE6</accession>
<dbReference type="Pfam" id="PF00106">
    <property type="entry name" value="adh_short"/>
    <property type="match status" value="1"/>
</dbReference>
<evidence type="ECO:0000313" key="4">
    <source>
        <dbReference type="Proteomes" id="UP000800096"/>
    </source>
</evidence>
<dbReference type="InterPro" id="IPR036291">
    <property type="entry name" value="NAD(P)-bd_dom_sf"/>
</dbReference>
<dbReference type="PRINTS" id="PR00081">
    <property type="entry name" value="GDHRDH"/>
</dbReference>
<evidence type="ECO:0000256" key="1">
    <source>
        <dbReference type="ARBA" id="ARBA00006484"/>
    </source>
</evidence>
<dbReference type="GO" id="GO:0016491">
    <property type="term" value="F:oxidoreductase activity"/>
    <property type="evidence" value="ECO:0007669"/>
    <property type="project" value="UniProtKB-KW"/>
</dbReference>
<proteinExistence type="inferred from homology"/>
<organism evidence="3 4">
    <name type="scientific">Ampelomyces quisqualis</name>
    <name type="common">Powdery mildew agent</name>
    <dbReference type="NCBI Taxonomy" id="50730"/>
    <lineage>
        <taxon>Eukaryota</taxon>
        <taxon>Fungi</taxon>
        <taxon>Dikarya</taxon>
        <taxon>Ascomycota</taxon>
        <taxon>Pezizomycotina</taxon>
        <taxon>Dothideomycetes</taxon>
        <taxon>Pleosporomycetidae</taxon>
        <taxon>Pleosporales</taxon>
        <taxon>Pleosporineae</taxon>
        <taxon>Phaeosphaeriaceae</taxon>
        <taxon>Ampelomyces</taxon>
    </lineage>
</organism>
<keyword evidence="4" id="KW-1185">Reference proteome</keyword>
<name>A0A6A5QSE6_AMPQU</name>
<dbReference type="EMBL" id="ML979134">
    <property type="protein sequence ID" value="KAF1917546.1"/>
    <property type="molecule type" value="Genomic_DNA"/>
</dbReference>
<evidence type="ECO:0000313" key="3">
    <source>
        <dbReference type="EMBL" id="KAF1917546.1"/>
    </source>
</evidence>
<sequence length="310" mass="33818">MSTISYNPEKDIPSQAGRVFLITGGTTGLGASAISFIAAQNPEHIFFSGRNQKRASEVISGVQQASPSTKLTFLECDLSSLASVKSSALEFLSKSSRLDVLMCNAGVMALPASQSKDGYEIHFATNHLGHALLTKLLLPTMLSTAEQPESDVRIINLSSVAYNAAPPSGIEFSKLQTPNASYGAFYVPTKWVCYGQSKLANLLYSVELAARYPSITSVAVHPGIINTALHDNNTWVDRQMVNFMADKWLDEKQGAYNQTWAATTKKEDLVSGGYYEPVGRKTVPGTKAGRDEGLARELWEWTEGELERWV</sequence>
<dbReference type="PANTHER" id="PTHR24320:SF154">
    <property type="entry name" value="OXIDOREDUCTASE, SHORT-CHAIN DEHYDROGENASE_REDUCTASE FAMILY (AFU_ORTHOLOGUE AFUA_2G04560)"/>
    <property type="match status" value="1"/>
</dbReference>
<dbReference type="Proteomes" id="UP000800096">
    <property type="component" value="Unassembled WGS sequence"/>
</dbReference>